<protein>
    <submittedName>
        <fullName evidence="2">Heme NO-binding domain-containing protein</fullName>
    </submittedName>
</protein>
<proteinExistence type="predicted"/>
<evidence type="ECO:0000313" key="2">
    <source>
        <dbReference type="EMBL" id="QNM83678.1"/>
    </source>
</evidence>
<accession>A0A7G9L4X9</accession>
<dbReference type="Gene3D" id="3.90.1520.10">
    <property type="entry name" value="H-NOX domain"/>
    <property type="match status" value="1"/>
</dbReference>
<dbReference type="GO" id="GO:0020037">
    <property type="term" value="F:heme binding"/>
    <property type="evidence" value="ECO:0007669"/>
    <property type="project" value="InterPro"/>
</dbReference>
<dbReference type="Proteomes" id="UP000515861">
    <property type="component" value="Chromosome"/>
</dbReference>
<gene>
    <name evidence="2" type="ORF">H8M03_04975</name>
</gene>
<dbReference type="Pfam" id="PF07700">
    <property type="entry name" value="HNOB"/>
    <property type="match status" value="1"/>
</dbReference>
<name>A0A7G9L4X9_9SPHN</name>
<sequence>MKGIVFNLLEDVITQSHGADAWMDLVDAAGVSGIYTSLGSYPDEEVNALVITAADRLGSTPDAVLQSFGRAAMPRLADRYSEFFVGHDSTRSFVLSVNDIIHPEVRKLYSGAGCPHFHFRDDEDGRLLVGYQSPRGLCKLAHGFIEGASDHFGETAEIEHLACMHHGAPSCTLAVRWS</sequence>
<dbReference type="RefSeq" id="WP_187480633.1">
    <property type="nucleotide sequence ID" value="NZ_CP060697.1"/>
</dbReference>
<dbReference type="AlphaFoldDB" id="A0A7G9L4X9"/>
<dbReference type="SMART" id="SM00989">
    <property type="entry name" value="V4R"/>
    <property type="match status" value="1"/>
</dbReference>
<evidence type="ECO:0000259" key="1">
    <source>
        <dbReference type="SMART" id="SM00989"/>
    </source>
</evidence>
<keyword evidence="3" id="KW-1185">Reference proteome</keyword>
<reference evidence="2 3" key="1">
    <citation type="submission" date="2020-08" db="EMBL/GenBank/DDBJ databases">
        <title>Sphingomonas sp. sand1-3 16S ribosomal RNA gene Genome sequencing and assembly.</title>
        <authorList>
            <person name="Kang M."/>
        </authorList>
    </citation>
    <scope>NUCLEOTIDE SEQUENCE [LARGE SCALE GENOMIC DNA]</scope>
    <source>
        <strain evidence="3">sand1-3</strain>
    </source>
</reference>
<dbReference type="InterPro" id="IPR038158">
    <property type="entry name" value="H-NOX_domain_sf"/>
</dbReference>
<dbReference type="InterPro" id="IPR024096">
    <property type="entry name" value="NO_sig/Golgi_transp_ligand-bd"/>
</dbReference>
<dbReference type="SUPFAM" id="SSF111126">
    <property type="entry name" value="Ligand-binding domain in the NO signalling and Golgi transport"/>
    <property type="match status" value="1"/>
</dbReference>
<dbReference type="InterPro" id="IPR011644">
    <property type="entry name" value="Heme_NO-bd"/>
</dbReference>
<dbReference type="KEGG" id="ssau:H8M03_04975"/>
<feature type="domain" description="4-vinyl reductase 4VR" evidence="1">
    <location>
        <begin position="116"/>
        <end position="177"/>
    </location>
</feature>
<evidence type="ECO:0000313" key="3">
    <source>
        <dbReference type="Proteomes" id="UP000515861"/>
    </source>
</evidence>
<dbReference type="EMBL" id="CP060697">
    <property type="protein sequence ID" value="QNM83678.1"/>
    <property type="molecule type" value="Genomic_DNA"/>
</dbReference>
<dbReference type="InterPro" id="IPR004096">
    <property type="entry name" value="V4R"/>
</dbReference>
<organism evidence="2 3">
    <name type="scientific">Sphingomonas sabuli</name>
    <dbReference type="NCBI Taxonomy" id="2764186"/>
    <lineage>
        <taxon>Bacteria</taxon>
        <taxon>Pseudomonadati</taxon>
        <taxon>Pseudomonadota</taxon>
        <taxon>Alphaproteobacteria</taxon>
        <taxon>Sphingomonadales</taxon>
        <taxon>Sphingomonadaceae</taxon>
        <taxon>Sphingomonas</taxon>
    </lineage>
</organism>